<dbReference type="EMBL" id="ML978201">
    <property type="protein sequence ID" value="KAF2029371.1"/>
    <property type="molecule type" value="Genomic_DNA"/>
</dbReference>
<organism evidence="3 4">
    <name type="scientific">Setomelanomma holmii</name>
    <dbReference type="NCBI Taxonomy" id="210430"/>
    <lineage>
        <taxon>Eukaryota</taxon>
        <taxon>Fungi</taxon>
        <taxon>Dikarya</taxon>
        <taxon>Ascomycota</taxon>
        <taxon>Pezizomycotina</taxon>
        <taxon>Dothideomycetes</taxon>
        <taxon>Pleosporomycetidae</taxon>
        <taxon>Pleosporales</taxon>
        <taxon>Pleosporineae</taxon>
        <taxon>Phaeosphaeriaceae</taxon>
        <taxon>Setomelanomma</taxon>
    </lineage>
</organism>
<protein>
    <submittedName>
        <fullName evidence="3">MT-A70-domain-containing protein</fullName>
    </submittedName>
</protein>
<dbReference type="GO" id="GO:0005634">
    <property type="term" value="C:nucleus"/>
    <property type="evidence" value="ECO:0007669"/>
    <property type="project" value="TreeGrafter"/>
</dbReference>
<dbReference type="Pfam" id="PF05063">
    <property type="entry name" value="MT-A70"/>
    <property type="match status" value="1"/>
</dbReference>
<accession>A0A9P4LJM7</accession>
<gene>
    <name evidence="3" type="ORF">EK21DRAFT_112929</name>
</gene>
<name>A0A9P4LJM7_9PLEO</name>
<dbReference type="PANTHER" id="PTHR12829:SF4">
    <property type="entry name" value="N(6)-ADENINE-SPECIFIC METHYLTRANSFERASE METTL4"/>
    <property type="match status" value="1"/>
</dbReference>
<comment type="caution">
    <text evidence="3">The sequence shown here is derived from an EMBL/GenBank/DDBJ whole genome shotgun (WGS) entry which is preliminary data.</text>
</comment>
<dbReference type="GO" id="GO:0008168">
    <property type="term" value="F:methyltransferase activity"/>
    <property type="evidence" value="ECO:0007669"/>
    <property type="project" value="TreeGrafter"/>
</dbReference>
<evidence type="ECO:0000313" key="4">
    <source>
        <dbReference type="Proteomes" id="UP000799777"/>
    </source>
</evidence>
<dbReference type="OrthoDB" id="61116at2759"/>
<evidence type="ECO:0000256" key="2">
    <source>
        <dbReference type="SAM" id="MobiDB-lite"/>
    </source>
</evidence>
<evidence type="ECO:0000256" key="1">
    <source>
        <dbReference type="PROSITE-ProRule" id="PRU00489"/>
    </source>
</evidence>
<reference evidence="3" key="1">
    <citation type="journal article" date="2020" name="Stud. Mycol.">
        <title>101 Dothideomycetes genomes: a test case for predicting lifestyles and emergence of pathogens.</title>
        <authorList>
            <person name="Haridas S."/>
            <person name="Albert R."/>
            <person name="Binder M."/>
            <person name="Bloem J."/>
            <person name="Labutti K."/>
            <person name="Salamov A."/>
            <person name="Andreopoulos B."/>
            <person name="Baker S."/>
            <person name="Barry K."/>
            <person name="Bills G."/>
            <person name="Bluhm B."/>
            <person name="Cannon C."/>
            <person name="Castanera R."/>
            <person name="Culley D."/>
            <person name="Daum C."/>
            <person name="Ezra D."/>
            <person name="Gonzalez J."/>
            <person name="Henrissat B."/>
            <person name="Kuo A."/>
            <person name="Liang C."/>
            <person name="Lipzen A."/>
            <person name="Lutzoni F."/>
            <person name="Magnuson J."/>
            <person name="Mondo S."/>
            <person name="Nolan M."/>
            <person name="Ohm R."/>
            <person name="Pangilinan J."/>
            <person name="Park H.-J."/>
            <person name="Ramirez L."/>
            <person name="Alfaro M."/>
            <person name="Sun H."/>
            <person name="Tritt A."/>
            <person name="Yoshinaga Y."/>
            <person name="Zwiers L.-H."/>
            <person name="Turgeon B."/>
            <person name="Goodwin S."/>
            <person name="Spatafora J."/>
            <person name="Crous P."/>
            <person name="Grigoriev I."/>
        </authorList>
    </citation>
    <scope>NUCLEOTIDE SEQUENCE</scope>
    <source>
        <strain evidence="3">CBS 110217</strain>
    </source>
</reference>
<sequence>MCTTGISRITSRSSILYQNADRTVTLIDIPSSIAVAQGRSDTLLSTSPLDAPIEPKEDYQPKSQKAKANKTQEAAEGVQHAVYKALIEQALEYVQAHVSGPWCESRKLLDPGPQHGESMDVDDPEKEIESRLRKWAASTESKGDETAFDLQKMMASLGATSEHDATAAGTVAQGWVTSYRAAREATNGTQVAEAVSREQPNEPWTSCRHNPEAYPLQMTISEQTVGNAQLGQEYRFTIPPRSTFFLSDSTHSEAFRTSFRQVTDEYTLPRHFDLLLLDPPWPNRSAKRKGAYEQVGGMPYLKKMLFRMDLDSYMEHNALVGVWVTNKKSLRDHVLGAGGLFETWNVGLIEEWIWVKTTTKGEPMFDIDSAMRKPYEILLLGRAAPNAWTTMTHAPTIQRRVIAAVSDVHSRKPCLKELLESYMPDPEDYSALEVFSRYLVSGWTSSGNEVLKYNWDHYWVSKTATDALCEFHLPIRTT</sequence>
<evidence type="ECO:0000313" key="3">
    <source>
        <dbReference type="EMBL" id="KAF2029371.1"/>
    </source>
</evidence>
<feature type="region of interest" description="Disordered" evidence="2">
    <location>
        <begin position="44"/>
        <end position="70"/>
    </location>
</feature>
<comment type="similarity">
    <text evidence="1">Belongs to the MT-A70-like family.</text>
</comment>
<dbReference type="AlphaFoldDB" id="A0A9P4LJM7"/>
<dbReference type="InterPro" id="IPR007757">
    <property type="entry name" value="MT-A70-like"/>
</dbReference>
<keyword evidence="4" id="KW-1185">Reference proteome</keyword>
<proteinExistence type="inferred from homology"/>
<dbReference type="Proteomes" id="UP000799777">
    <property type="component" value="Unassembled WGS sequence"/>
</dbReference>
<dbReference type="PROSITE" id="PS51143">
    <property type="entry name" value="MT_A70"/>
    <property type="match status" value="1"/>
</dbReference>
<dbReference type="PANTHER" id="PTHR12829">
    <property type="entry name" value="N6-ADENOSINE-METHYLTRANSFERASE"/>
    <property type="match status" value="1"/>
</dbReference>